<dbReference type="PANTHER" id="PTHR35936:SF19">
    <property type="entry name" value="AMINO-ACID-BINDING PROTEIN YXEM-RELATED"/>
    <property type="match status" value="1"/>
</dbReference>
<dbReference type="HOGENOM" id="CLU_019602_18_5_6"/>
<evidence type="ECO:0000256" key="3">
    <source>
        <dbReference type="ARBA" id="ARBA00022729"/>
    </source>
</evidence>
<dbReference type="SMART" id="SM00062">
    <property type="entry name" value="PBPb"/>
    <property type="match status" value="1"/>
</dbReference>
<dbReference type="InterPro" id="IPR018313">
    <property type="entry name" value="SBP_3_CS"/>
</dbReference>
<comment type="subcellular location">
    <subcellularLocation>
        <location evidence="1">Cell envelope</location>
    </subcellularLocation>
</comment>
<dbReference type="STRING" id="575788.VS_0009"/>
<protein>
    <submittedName>
        <fullName evidence="7">Amino-acid ABC transporter-binding protein patH</fullName>
    </submittedName>
</protein>
<reference evidence="7 8" key="1">
    <citation type="submission" date="2009-02" db="EMBL/GenBank/DDBJ databases">
        <title>Vibrio splendidus str. LGP32 complete genome.</title>
        <authorList>
            <person name="Mazel D."/>
            <person name="Le Roux F."/>
        </authorList>
    </citation>
    <scope>NUCLEOTIDE SEQUENCE [LARGE SCALE GENOMIC DNA]</scope>
    <source>
        <strain evidence="7 8">LGP32</strain>
    </source>
</reference>
<dbReference type="Proteomes" id="UP000009100">
    <property type="component" value="Chromosome 1"/>
</dbReference>
<feature type="domain" description="Solute-binding protein family 3/N-terminal" evidence="5">
    <location>
        <begin position="51"/>
        <end position="272"/>
    </location>
</feature>
<dbReference type="CDD" id="cd13709">
    <property type="entry name" value="PBP2_YxeM"/>
    <property type="match status" value="1"/>
</dbReference>
<dbReference type="InterPro" id="IPR001638">
    <property type="entry name" value="Solute-binding_3/MltF_N"/>
</dbReference>
<dbReference type="PANTHER" id="PTHR35936">
    <property type="entry name" value="MEMBRANE-BOUND LYTIC MUREIN TRANSGLYCOSYLASE F"/>
    <property type="match status" value="1"/>
</dbReference>
<dbReference type="SMART" id="SM00079">
    <property type="entry name" value="PBPe"/>
    <property type="match status" value="1"/>
</dbReference>
<evidence type="ECO:0000256" key="1">
    <source>
        <dbReference type="ARBA" id="ARBA00004196"/>
    </source>
</evidence>
<dbReference type="FunFam" id="3.40.190.10:FF:000225">
    <property type="entry name" value="Amino acid ABC transporter substrate-binding protein"/>
    <property type="match status" value="1"/>
</dbReference>
<comment type="similarity">
    <text evidence="2 4">Belongs to the bacterial solute-binding protein 3 family.</text>
</comment>
<evidence type="ECO:0000259" key="6">
    <source>
        <dbReference type="SMART" id="SM00079"/>
    </source>
</evidence>
<feature type="domain" description="Ionotropic glutamate receptor C-terminal" evidence="6">
    <location>
        <begin position="51"/>
        <end position="271"/>
    </location>
</feature>
<evidence type="ECO:0000256" key="4">
    <source>
        <dbReference type="RuleBase" id="RU003744"/>
    </source>
</evidence>
<keyword evidence="3" id="KW-0732">Signal</keyword>
<dbReference type="KEGG" id="vsp:VS_0009"/>
<dbReference type="Pfam" id="PF00497">
    <property type="entry name" value="SBP_bac_3"/>
    <property type="match status" value="1"/>
</dbReference>
<evidence type="ECO:0000313" key="7">
    <source>
        <dbReference type="EMBL" id="CAV17066.1"/>
    </source>
</evidence>
<dbReference type="AlphaFoldDB" id="B7VGI3"/>
<organism evidence="7 8">
    <name type="scientific">Vibrio atlanticus (strain LGP32)</name>
    <name type="common">Vibrio splendidus (strain Mel32)</name>
    <dbReference type="NCBI Taxonomy" id="575788"/>
    <lineage>
        <taxon>Bacteria</taxon>
        <taxon>Pseudomonadati</taxon>
        <taxon>Pseudomonadota</taxon>
        <taxon>Gammaproteobacteria</taxon>
        <taxon>Vibrionales</taxon>
        <taxon>Vibrionaceae</taxon>
        <taxon>Vibrio</taxon>
    </lineage>
</organism>
<dbReference type="InterPro" id="IPR001320">
    <property type="entry name" value="Iontro_rcpt_C"/>
</dbReference>
<proteinExistence type="inferred from homology"/>
<accession>B7VGI3</accession>
<dbReference type="EMBL" id="FM954972">
    <property type="protein sequence ID" value="CAV17066.1"/>
    <property type="molecule type" value="Genomic_DNA"/>
</dbReference>
<dbReference type="GO" id="GO:0030313">
    <property type="term" value="C:cell envelope"/>
    <property type="evidence" value="ECO:0007669"/>
    <property type="project" value="UniProtKB-SubCell"/>
</dbReference>
<evidence type="ECO:0000259" key="5">
    <source>
        <dbReference type="SMART" id="SM00062"/>
    </source>
</evidence>
<dbReference type="SUPFAM" id="SSF53850">
    <property type="entry name" value="Periplasmic binding protein-like II"/>
    <property type="match status" value="1"/>
</dbReference>
<dbReference type="GO" id="GO:0016020">
    <property type="term" value="C:membrane"/>
    <property type="evidence" value="ECO:0007669"/>
    <property type="project" value="InterPro"/>
</dbReference>
<dbReference type="eggNOG" id="COG0834">
    <property type="taxonomic scope" value="Bacteria"/>
</dbReference>
<dbReference type="GO" id="GO:0015276">
    <property type="term" value="F:ligand-gated monoatomic ion channel activity"/>
    <property type="evidence" value="ECO:0007669"/>
    <property type="project" value="InterPro"/>
</dbReference>
<gene>
    <name evidence="7" type="ordered locus">VS_0009</name>
</gene>
<sequence length="276" mass="30632">MVNNIWLFILLSIFPVTSNPINIRSYQMNNWIKAAIAAIALSAATVQAATEVKVGMSGRYFPFTFVKQDQLQGFEVDLWDEIGKRNDYKVEYVTANFSGLFGLLETGRIDTISNQITMTDARKAKYLFADPYVVDGAQITVRKGNDSIKGIEDLDGKTVAVNLGSNFEQLLRSYDKDGKINVKTYDTGIEHDVALGRADAFVMDRLSALELIKKTGLPLQLAGQPFETIENAWPFVDNDNGKKLQAEVNQALAAMRADGTLESISQKWFGADITQK</sequence>
<name>B7VGI3_VIBA3</name>
<evidence type="ECO:0000256" key="2">
    <source>
        <dbReference type="ARBA" id="ARBA00010333"/>
    </source>
</evidence>
<dbReference type="Gene3D" id="3.40.190.10">
    <property type="entry name" value="Periplasmic binding protein-like II"/>
    <property type="match status" value="2"/>
</dbReference>
<dbReference type="PROSITE" id="PS01039">
    <property type="entry name" value="SBP_BACTERIAL_3"/>
    <property type="match status" value="1"/>
</dbReference>
<evidence type="ECO:0000313" key="8">
    <source>
        <dbReference type="Proteomes" id="UP000009100"/>
    </source>
</evidence>